<evidence type="ECO:0000256" key="2">
    <source>
        <dbReference type="RuleBase" id="RU362080"/>
    </source>
</evidence>
<feature type="region of interest" description="Disordered" evidence="3">
    <location>
        <begin position="78"/>
        <end position="104"/>
    </location>
</feature>
<reference evidence="5" key="1">
    <citation type="journal article" date="2019" name="Int. J. Syst. Evol. Microbiol.">
        <title>The Global Catalogue of Microorganisms (GCM) 10K type strain sequencing project: providing services to taxonomists for standard genome sequencing and annotation.</title>
        <authorList>
            <consortium name="The Broad Institute Genomics Platform"/>
            <consortium name="The Broad Institute Genome Sequencing Center for Infectious Disease"/>
            <person name="Wu L."/>
            <person name="Ma J."/>
        </authorList>
    </citation>
    <scope>NUCLEOTIDE SEQUENCE [LARGE SCALE GENOMIC DNA]</scope>
    <source>
        <strain evidence="5">KCTC 32255</strain>
    </source>
</reference>
<dbReference type="EMBL" id="JBHSXX010000001">
    <property type="protein sequence ID" value="MFC6868063.1"/>
    <property type="molecule type" value="Genomic_DNA"/>
</dbReference>
<dbReference type="SUPFAM" id="SSF143120">
    <property type="entry name" value="YefM-like"/>
    <property type="match status" value="1"/>
</dbReference>
<evidence type="ECO:0000256" key="3">
    <source>
        <dbReference type="SAM" id="MobiDB-lite"/>
    </source>
</evidence>
<organism evidence="4 5">
    <name type="scientific">Haloechinothrix salitolerans</name>
    <dbReference type="NCBI Taxonomy" id="926830"/>
    <lineage>
        <taxon>Bacteria</taxon>
        <taxon>Bacillati</taxon>
        <taxon>Actinomycetota</taxon>
        <taxon>Actinomycetes</taxon>
        <taxon>Pseudonocardiales</taxon>
        <taxon>Pseudonocardiaceae</taxon>
        <taxon>Haloechinothrix</taxon>
    </lineage>
</organism>
<dbReference type="Pfam" id="PF02604">
    <property type="entry name" value="PhdYeFM_antitox"/>
    <property type="match status" value="1"/>
</dbReference>
<evidence type="ECO:0000313" key="5">
    <source>
        <dbReference type="Proteomes" id="UP001596337"/>
    </source>
</evidence>
<evidence type="ECO:0000313" key="4">
    <source>
        <dbReference type="EMBL" id="MFC6868063.1"/>
    </source>
</evidence>
<keyword evidence="5" id="KW-1185">Reference proteome</keyword>
<comment type="function">
    <text evidence="2">Antitoxin component of a type II toxin-antitoxin (TA) system.</text>
</comment>
<protein>
    <recommendedName>
        <fullName evidence="2">Antitoxin</fullName>
    </recommendedName>
</protein>
<sequence>MADDMPNKHITIRELQRNAADVFDRARHGEAFIVTRRGEIVGRIMPPDPEEEAVEQAIAVGVLDAAVVDALPTTAELPRMREPSPAGTRLGSEAIISLREDEQG</sequence>
<comment type="similarity">
    <text evidence="1 2">Belongs to the phD/YefM antitoxin family.</text>
</comment>
<comment type="caution">
    <text evidence="4">The sequence shown here is derived from an EMBL/GenBank/DDBJ whole genome shotgun (WGS) entry which is preliminary data.</text>
</comment>
<evidence type="ECO:0000256" key="1">
    <source>
        <dbReference type="ARBA" id="ARBA00009981"/>
    </source>
</evidence>
<dbReference type="Gene3D" id="3.40.1620.10">
    <property type="entry name" value="YefM-like domain"/>
    <property type="match status" value="1"/>
</dbReference>
<proteinExistence type="inferred from homology"/>
<dbReference type="InterPro" id="IPR036165">
    <property type="entry name" value="YefM-like_sf"/>
</dbReference>
<dbReference type="Proteomes" id="UP001596337">
    <property type="component" value="Unassembled WGS sequence"/>
</dbReference>
<accession>A0ABW2BYU2</accession>
<name>A0ABW2BYU2_9PSEU</name>
<gene>
    <name evidence="4" type="ORF">ACFQGD_13025</name>
</gene>
<dbReference type="NCBIfam" id="TIGR01552">
    <property type="entry name" value="phd_fam"/>
    <property type="match status" value="1"/>
</dbReference>
<dbReference type="RefSeq" id="WP_345404535.1">
    <property type="nucleotide sequence ID" value="NZ_BAABLA010000118.1"/>
</dbReference>
<dbReference type="InterPro" id="IPR006442">
    <property type="entry name" value="Antitoxin_Phd/YefM"/>
</dbReference>